<comment type="caution">
    <text evidence="2">The sequence shown here is derived from an EMBL/GenBank/DDBJ whole genome shotgun (WGS) entry which is preliminary data.</text>
</comment>
<proteinExistence type="predicted"/>
<dbReference type="Proteomes" id="UP000319783">
    <property type="component" value="Unassembled WGS sequence"/>
</dbReference>
<accession>A0A533Q6K3</accession>
<organism evidence="2 3">
    <name type="scientific">Candidatus Jettenia ecosi</name>
    <dbReference type="NCBI Taxonomy" id="2494326"/>
    <lineage>
        <taxon>Bacteria</taxon>
        <taxon>Pseudomonadati</taxon>
        <taxon>Planctomycetota</taxon>
        <taxon>Candidatus Brocadiia</taxon>
        <taxon>Candidatus Brocadiales</taxon>
        <taxon>Candidatus Brocadiaceae</taxon>
        <taxon>Candidatus Jettenia</taxon>
    </lineage>
</organism>
<evidence type="ECO:0000313" key="2">
    <source>
        <dbReference type="EMBL" id="TLD40228.1"/>
    </source>
</evidence>
<protein>
    <submittedName>
        <fullName evidence="2">Uncharacterized protein</fullName>
    </submittedName>
</protein>
<reference evidence="2 3" key="1">
    <citation type="submission" date="2019-04" db="EMBL/GenBank/DDBJ databases">
        <title>Genome of a novel bacterium Candidatus Jettenia ecosi reconstructed from metagenome of an anammox bioreactor.</title>
        <authorList>
            <person name="Mardanov A.V."/>
            <person name="Beletsky A.V."/>
            <person name="Ravin N.V."/>
            <person name="Botchkova E.A."/>
            <person name="Litti Y.V."/>
            <person name="Nozhevnikova A.N."/>
        </authorList>
    </citation>
    <scope>NUCLEOTIDE SEQUENCE [LARGE SCALE GENOMIC DNA]</scope>
    <source>
        <strain evidence="2">J2</strain>
    </source>
</reference>
<evidence type="ECO:0000313" key="3">
    <source>
        <dbReference type="Proteomes" id="UP000319783"/>
    </source>
</evidence>
<gene>
    <name evidence="2" type="ORF">JETT_3506</name>
</gene>
<feature type="region of interest" description="Disordered" evidence="1">
    <location>
        <begin position="22"/>
        <end position="43"/>
    </location>
</feature>
<evidence type="ECO:0000256" key="1">
    <source>
        <dbReference type="SAM" id="MobiDB-lite"/>
    </source>
</evidence>
<dbReference type="EMBL" id="SULG01000118">
    <property type="protein sequence ID" value="TLD40228.1"/>
    <property type="molecule type" value="Genomic_DNA"/>
</dbReference>
<dbReference type="AlphaFoldDB" id="A0A533Q6K3"/>
<name>A0A533Q6K3_9BACT</name>
<sequence>MLAIYKIENKVKVKSGIQIEGSGYKPEPAGSGCGHPQTLGIKS</sequence>